<dbReference type="OMA" id="TRIMIVW"/>
<feature type="compositionally biased region" description="Basic and acidic residues" evidence="1">
    <location>
        <begin position="120"/>
        <end position="129"/>
    </location>
</feature>
<evidence type="ECO:0000313" key="2">
    <source>
        <dbReference type="EMBL" id="KDR18473.1"/>
    </source>
</evidence>
<dbReference type="InParanoid" id="A0A067RH33"/>
<dbReference type="EMBL" id="KK852686">
    <property type="protein sequence ID" value="KDR18473.1"/>
    <property type="molecule type" value="Genomic_DNA"/>
</dbReference>
<evidence type="ECO:0000313" key="3">
    <source>
        <dbReference type="Proteomes" id="UP000027135"/>
    </source>
</evidence>
<organism evidence="2 3">
    <name type="scientific">Zootermopsis nevadensis</name>
    <name type="common">Dampwood termite</name>
    <dbReference type="NCBI Taxonomy" id="136037"/>
    <lineage>
        <taxon>Eukaryota</taxon>
        <taxon>Metazoa</taxon>
        <taxon>Ecdysozoa</taxon>
        <taxon>Arthropoda</taxon>
        <taxon>Hexapoda</taxon>
        <taxon>Insecta</taxon>
        <taxon>Pterygota</taxon>
        <taxon>Neoptera</taxon>
        <taxon>Polyneoptera</taxon>
        <taxon>Dictyoptera</taxon>
        <taxon>Blattodea</taxon>
        <taxon>Blattoidea</taxon>
        <taxon>Termitoidae</taxon>
        <taxon>Termopsidae</taxon>
        <taxon>Zootermopsis</taxon>
    </lineage>
</organism>
<gene>
    <name evidence="2" type="ORF">L798_07477</name>
</gene>
<keyword evidence="3" id="KW-1185">Reference proteome</keyword>
<evidence type="ECO:0000256" key="1">
    <source>
        <dbReference type="SAM" id="MobiDB-lite"/>
    </source>
</evidence>
<protein>
    <submittedName>
        <fullName evidence="2">Uncharacterized protein</fullName>
    </submittedName>
</protein>
<accession>A0A067RH33</accession>
<feature type="region of interest" description="Disordered" evidence="1">
    <location>
        <begin position="72"/>
        <end position="92"/>
    </location>
</feature>
<dbReference type="Proteomes" id="UP000027135">
    <property type="component" value="Unassembled WGS sequence"/>
</dbReference>
<proteinExistence type="predicted"/>
<reference evidence="2 3" key="1">
    <citation type="journal article" date="2014" name="Nat. Commun.">
        <title>Molecular traces of alternative social organization in a termite genome.</title>
        <authorList>
            <person name="Terrapon N."/>
            <person name="Li C."/>
            <person name="Robertson H.M."/>
            <person name="Ji L."/>
            <person name="Meng X."/>
            <person name="Booth W."/>
            <person name="Chen Z."/>
            <person name="Childers C.P."/>
            <person name="Glastad K.M."/>
            <person name="Gokhale K."/>
            <person name="Gowin J."/>
            <person name="Gronenberg W."/>
            <person name="Hermansen R.A."/>
            <person name="Hu H."/>
            <person name="Hunt B.G."/>
            <person name="Huylmans A.K."/>
            <person name="Khalil S.M."/>
            <person name="Mitchell R.D."/>
            <person name="Munoz-Torres M.C."/>
            <person name="Mustard J.A."/>
            <person name="Pan H."/>
            <person name="Reese J.T."/>
            <person name="Scharf M.E."/>
            <person name="Sun F."/>
            <person name="Vogel H."/>
            <person name="Xiao J."/>
            <person name="Yang W."/>
            <person name="Yang Z."/>
            <person name="Yang Z."/>
            <person name="Zhou J."/>
            <person name="Zhu J."/>
            <person name="Brent C.S."/>
            <person name="Elsik C.G."/>
            <person name="Goodisman M.A."/>
            <person name="Liberles D.A."/>
            <person name="Roe R.M."/>
            <person name="Vargo E.L."/>
            <person name="Vilcinskas A."/>
            <person name="Wang J."/>
            <person name="Bornberg-Bauer E."/>
            <person name="Korb J."/>
            <person name="Zhang G."/>
            <person name="Liebig J."/>
        </authorList>
    </citation>
    <scope>NUCLEOTIDE SEQUENCE [LARGE SCALE GENOMIC DNA]</scope>
    <source>
        <tissue evidence="2">Whole organism</tissue>
    </source>
</reference>
<sequence>MATLGTKKNKMRIMEMDFLRRAAGISRREGVRKERIREIMRVDRDIIEEIEKRQLIWYGHVQRMEEERLPKMTMKWQPKERRKRGGPRPGWNAGITRIMIVWKLPPEGWENREEWKKILGTERPKERSRNGRRREKYGNVNKEI</sequence>
<name>A0A067RH33_ZOONE</name>
<dbReference type="STRING" id="136037.A0A067RH33"/>
<feature type="region of interest" description="Disordered" evidence="1">
    <location>
        <begin position="120"/>
        <end position="144"/>
    </location>
</feature>
<dbReference type="AlphaFoldDB" id="A0A067RH33"/>